<feature type="binding site" evidence="7">
    <location>
        <position position="147"/>
    </location>
    <ligand>
        <name>substrate</name>
    </ligand>
</feature>
<keyword evidence="12" id="KW-1185">Reference proteome</keyword>
<reference evidence="12" key="2">
    <citation type="journal article" date="2017" name="Genome Announc.">
        <title>Draft genome sequence of Paludibacter jiangxiensis NM7(T), a propionate-producing fermentative bacterium.</title>
        <authorList>
            <person name="Qiu Y.-L."/>
            <person name="Tourlousse D.M."/>
            <person name="Matsuura N."/>
            <person name="Ohashi A."/>
            <person name="Sekiguchi Y."/>
        </authorList>
    </citation>
    <scope>NUCLEOTIDE SEQUENCE [LARGE SCALE GENOMIC DNA]</scope>
    <source>
        <strain evidence="12">NM7</strain>
    </source>
</reference>
<reference evidence="12" key="1">
    <citation type="submission" date="2016-04" db="EMBL/GenBank/DDBJ databases">
        <title>Draft genome sequence of Paludibacter jiangxiensis strain NM7.</title>
        <authorList>
            <person name="Qiu Y."/>
            <person name="Matsuura N."/>
            <person name="Ohashi A."/>
            <person name="Tourlousse M.D."/>
            <person name="Sekiguchi Y."/>
        </authorList>
    </citation>
    <scope>NUCLEOTIDE SEQUENCE [LARGE SCALE GENOMIC DNA]</scope>
    <source>
        <strain evidence="12">NM7</strain>
    </source>
</reference>
<evidence type="ECO:0000256" key="5">
    <source>
        <dbReference type="ARBA" id="ARBA00023239"/>
    </source>
</evidence>
<dbReference type="AlphaFoldDB" id="A0A161LHF6"/>
<evidence type="ECO:0000256" key="1">
    <source>
        <dbReference type="ARBA" id="ARBA00004804"/>
    </source>
</evidence>
<dbReference type="PANTHER" id="PTHR21091">
    <property type="entry name" value="METHYLTETRAHYDROFOLATE:HOMOCYSTEINE METHYLTRANSFERASE RELATED"/>
    <property type="match status" value="1"/>
</dbReference>
<dbReference type="Pfam" id="PF01208">
    <property type="entry name" value="URO-D"/>
    <property type="match status" value="1"/>
</dbReference>
<dbReference type="OrthoDB" id="9806656at2"/>
<keyword evidence="6 7" id="KW-0627">Porphyrin biosynthesis</keyword>
<proteinExistence type="inferred from homology"/>
<dbReference type="PANTHER" id="PTHR21091:SF169">
    <property type="entry name" value="UROPORPHYRINOGEN DECARBOXYLASE"/>
    <property type="match status" value="1"/>
</dbReference>
<comment type="caution">
    <text evidence="11">The sequence shown here is derived from an EMBL/GenBank/DDBJ whole genome shotgun (WGS) entry which is preliminary data.</text>
</comment>
<dbReference type="GO" id="GO:0019353">
    <property type="term" value="P:protoporphyrinogen IX biosynthetic process from glutamate"/>
    <property type="evidence" value="ECO:0007669"/>
    <property type="project" value="TreeGrafter"/>
</dbReference>
<dbReference type="NCBIfam" id="TIGR01464">
    <property type="entry name" value="hemE"/>
    <property type="match status" value="1"/>
</dbReference>
<name>A0A161LHF6_9BACT</name>
<dbReference type="Proteomes" id="UP000076586">
    <property type="component" value="Unassembled WGS sequence"/>
</dbReference>
<dbReference type="GO" id="GO:0005829">
    <property type="term" value="C:cytosol"/>
    <property type="evidence" value="ECO:0007669"/>
    <property type="project" value="TreeGrafter"/>
</dbReference>
<dbReference type="EMBL" id="BDCR01000001">
    <property type="protein sequence ID" value="GAT61566.1"/>
    <property type="molecule type" value="Genomic_DNA"/>
</dbReference>
<evidence type="ECO:0000259" key="10">
    <source>
        <dbReference type="PROSITE" id="PS00906"/>
    </source>
</evidence>
<evidence type="ECO:0000256" key="9">
    <source>
        <dbReference type="RuleBase" id="RU004169"/>
    </source>
</evidence>
<feature type="binding site" evidence="7">
    <location>
        <position position="203"/>
    </location>
    <ligand>
        <name>substrate</name>
    </ligand>
</feature>
<protein>
    <recommendedName>
        <fullName evidence="3 7">Uroporphyrinogen decarboxylase</fullName>
        <shortName evidence="7">UPD</shortName>
        <shortName evidence="7">URO-D</shortName>
        <ecNumber evidence="3 7">4.1.1.37</ecNumber>
    </recommendedName>
</protein>
<dbReference type="InterPro" id="IPR038071">
    <property type="entry name" value="UROD/MetE-like_sf"/>
</dbReference>
<dbReference type="UniPathway" id="UPA00251">
    <property type="reaction ID" value="UER00321"/>
</dbReference>
<comment type="function">
    <text evidence="7">Catalyzes the decarboxylation of four acetate groups of uroporphyrinogen-III to yield coproporphyrinogen-III.</text>
</comment>
<dbReference type="CDD" id="cd00717">
    <property type="entry name" value="URO-D"/>
    <property type="match status" value="1"/>
</dbReference>
<evidence type="ECO:0000256" key="6">
    <source>
        <dbReference type="ARBA" id="ARBA00023244"/>
    </source>
</evidence>
<comment type="similarity">
    <text evidence="2 7 9">Belongs to the uroporphyrinogen decarboxylase family.</text>
</comment>
<feature type="binding site" evidence="7">
    <location>
        <position position="317"/>
    </location>
    <ligand>
        <name>substrate</name>
    </ligand>
</feature>
<keyword evidence="4 7" id="KW-0210">Decarboxylase</keyword>
<comment type="pathway">
    <text evidence="1 7 8">Porphyrin-containing compound metabolism; protoporphyrin-IX biosynthesis; coproporphyrinogen-III from 5-aminolevulinate: step 4/4.</text>
</comment>
<sequence>MSNIFLDTIHGIKRERPPVWFMRQAGRVIPEYLKMREKYSFHEMMNTPELAAQVTLQPVYRLGVDAAILFSDILVIPEAMGMKLEFTDHGPRFETPLKDEKDPVSSLHADPSKLQHVYDAIDVIMATRPADTPLIGFCGAPLTTLFYMVQGISSNHQFPAAADMIYRDRATTEKLLSAITDLSIEYALNQVKHGISAFQLFDTHAGMLPYPLYNEVVLPYVRKILKAVQATGTPVIFFPKGLGNGMKVLKNEGFDFVSVDWQMSIEDAKEMLGEQTGVQGNLDPRVMAADQSAISRELEKYLAFGSKEHKWIFNLGHGVLPNTPFENAKFVVDWIKSADWKRD</sequence>
<keyword evidence="5 7" id="KW-0456">Lyase</keyword>
<keyword evidence="7" id="KW-0963">Cytoplasm</keyword>
<dbReference type="SUPFAM" id="SSF51726">
    <property type="entry name" value="UROD/MetE-like"/>
    <property type="match status" value="1"/>
</dbReference>
<feature type="site" description="Transition state stabilizer" evidence="7">
    <location>
        <position position="72"/>
    </location>
</feature>
<dbReference type="InterPro" id="IPR000257">
    <property type="entry name" value="Uroporphyrinogen_deCOase"/>
</dbReference>
<feature type="binding site" evidence="7">
    <location>
        <position position="72"/>
    </location>
    <ligand>
        <name>substrate</name>
    </ligand>
</feature>
<comment type="catalytic activity">
    <reaction evidence="7 8">
        <text>uroporphyrinogen III + 4 H(+) = coproporphyrinogen III + 4 CO2</text>
        <dbReference type="Rhea" id="RHEA:19865"/>
        <dbReference type="ChEBI" id="CHEBI:15378"/>
        <dbReference type="ChEBI" id="CHEBI:16526"/>
        <dbReference type="ChEBI" id="CHEBI:57308"/>
        <dbReference type="ChEBI" id="CHEBI:57309"/>
        <dbReference type="EC" id="4.1.1.37"/>
    </reaction>
</comment>
<evidence type="ECO:0000313" key="12">
    <source>
        <dbReference type="Proteomes" id="UP000076586"/>
    </source>
</evidence>
<dbReference type="STRING" id="681398.PJIAN_1146"/>
<dbReference type="EC" id="4.1.1.37" evidence="3 7"/>
<dbReference type="InterPro" id="IPR006361">
    <property type="entry name" value="Uroporphyrinogen_deCO2ase_HemE"/>
</dbReference>
<feature type="binding site" evidence="7">
    <location>
        <begin position="23"/>
        <end position="27"/>
    </location>
    <ligand>
        <name>substrate</name>
    </ligand>
</feature>
<evidence type="ECO:0000256" key="2">
    <source>
        <dbReference type="ARBA" id="ARBA00009935"/>
    </source>
</evidence>
<dbReference type="HAMAP" id="MF_00218">
    <property type="entry name" value="URO_D"/>
    <property type="match status" value="1"/>
</dbReference>
<dbReference type="PROSITE" id="PS00906">
    <property type="entry name" value="UROD_1"/>
    <property type="match status" value="1"/>
</dbReference>
<comment type="subunit">
    <text evidence="7">Homodimer.</text>
</comment>
<comment type="caution">
    <text evidence="7">Lacks conserved residue(s) required for the propagation of feature annotation.</text>
</comment>
<organism evidence="11 12">
    <name type="scientific">Paludibacter jiangxiensis</name>
    <dbReference type="NCBI Taxonomy" id="681398"/>
    <lineage>
        <taxon>Bacteria</taxon>
        <taxon>Pseudomonadati</taxon>
        <taxon>Bacteroidota</taxon>
        <taxon>Bacteroidia</taxon>
        <taxon>Bacteroidales</taxon>
        <taxon>Paludibacteraceae</taxon>
        <taxon>Paludibacter</taxon>
    </lineage>
</organism>
<gene>
    <name evidence="7" type="primary">hemE</name>
    <name evidence="11" type="ORF">PJIAN_1146</name>
</gene>
<comment type="subcellular location">
    <subcellularLocation>
        <location evidence="7">Cytoplasm</location>
    </subcellularLocation>
</comment>
<dbReference type="RefSeq" id="WP_068701123.1">
    <property type="nucleotide sequence ID" value="NZ_BDCR01000001.1"/>
</dbReference>
<evidence type="ECO:0000313" key="11">
    <source>
        <dbReference type="EMBL" id="GAT61566.1"/>
    </source>
</evidence>
<dbReference type="Gene3D" id="3.20.20.210">
    <property type="match status" value="1"/>
</dbReference>
<evidence type="ECO:0000256" key="8">
    <source>
        <dbReference type="RuleBase" id="RU000554"/>
    </source>
</evidence>
<accession>A0A161LHF6</accession>
<evidence type="ECO:0000256" key="3">
    <source>
        <dbReference type="ARBA" id="ARBA00012288"/>
    </source>
</evidence>
<feature type="domain" description="Uroporphyrinogen decarboxylase (URO-D)" evidence="10">
    <location>
        <begin position="18"/>
        <end position="27"/>
    </location>
</feature>
<dbReference type="GO" id="GO:0004853">
    <property type="term" value="F:uroporphyrinogen decarboxylase activity"/>
    <property type="evidence" value="ECO:0007669"/>
    <property type="project" value="UniProtKB-UniRule"/>
</dbReference>
<evidence type="ECO:0000256" key="7">
    <source>
        <dbReference type="HAMAP-Rule" id="MF_00218"/>
    </source>
</evidence>
<evidence type="ECO:0000256" key="4">
    <source>
        <dbReference type="ARBA" id="ARBA00022793"/>
    </source>
</evidence>